<dbReference type="KEGG" id="tpx:Turpa_1497"/>
<dbReference type="Gene3D" id="3.40.50.9200">
    <property type="entry name" value="Hypothetical protein MTH538"/>
    <property type="match status" value="1"/>
</dbReference>
<dbReference type="RefSeq" id="WP_014802658.1">
    <property type="nucleotide sequence ID" value="NC_018020.1"/>
</dbReference>
<dbReference type="OrthoDB" id="9811746at2"/>
<dbReference type="SUPFAM" id="SSF52206">
    <property type="entry name" value="Hypothetical protein MTH538"/>
    <property type="match status" value="1"/>
</dbReference>
<evidence type="ECO:0000259" key="1">
    <source>
        <dbReference type="Pfam" id="PF08937"/>
    </source>
</evidence>
<dbReference type="InterPro" id="IPR015032">
    <property type="entry name" value="ThsB__TIR-like_domain"/>
</dbReference>
<dbReference type="Pfam" id="PF08937">
    <property type="entry name" value="ThsB_TIR"/>
    <property type="match status" value="1"/>
</dbReference>
<gene>
    <name evidence="2" type="ordered locus">Turpa_1497</name>
</gene>
<evidence type="ECO:0000313" key="3">
    <source>
        <dbReference type="Proteomes" id="UP000006048"/>
    </source>
</evidence>
<name>I4B4D8_TURPD</name>
<dbReference type="STRING" id="869212.Turpa_1497"/>
<accession>I4B4D8</accession>
<proteinExistence type="predicted"/>
<dbReference type="AlphaFoldDB" id="I4B4D8"/>
<protein>
    <recommendedName>
        <fullName evidence="1">Thoeris protein ThsB TIR-like domain-containing protein</fullName>
    </recommendedName>
</protein>
<dbReference type="Proteomes" id="UP000006048">
    <property type="component" value="Chromosome"/>
</dbReference>
<evidence type="ECO:0000313" key="2">
    <source>
        <dbReference type="EMBL" id="AFM12145.1"/>
    </source>
</evidence>
<dbReference type="InterPro" id="IPR036490">
    <property type="entry name" value="ThsB_TIR-like_sf"/>
</dbReference>
<feature type="domain" description="Thoeris protein ThsB TIR-like" evidence="1">
    <location>
        <begin position="10"/>
        <end position="106"/>
    </location>
</feature>
<sequence>MPELRNYRIFISHAWRYNEEYYRLVELLDRAPYFIYANYSVPEHDAFAEMTSAQLTDQIQAQIRPVQVVLIISGLYVNYSEWIQYEMDCAYSLHKPILAIQPWGSTNMPRQISQIANEIVGWNTDSIVDAIRRLA</sequence>
<organism evidence="2 3">
    <name type="scientific">Turneriella parva (strain ATCC BAA-1111 / DSM 21527 / NCTC 11395 / H)</name>
    <name type="common">Leptospira parva</name>
    <dbReference type="NCBI Taxonomy" id="869212"/>
    <lineage>
        <taxon>Bacteria</taxon>
        <taxon>Pseudomonadati</taxon>
        <taxon>Spirochaetota</taxon>
        <taxon>Spirochaetia</taxon>
        <taxon>Leptospirales</taxon>
        <taxon>Leptospiraceae</taxon>
        <taxon>Turneriella</taxon>
    </lineage>
</organism>
<reference evidence="2 3" key="1">
    <citation type="submission" date="2012-06" db="EMBL/GenBank/DDBJ databases">
        <title>The complete chromosome of genome of Turneriella parva DSM 21527.</title>
        <authorList>
            <consortium name="US DOE Joint Genome Institute (JGI-PGF)"/>
            <person name="Lucas S."/>
            <person name="Han J."/>
            <person name="Lapidus A."/>
            <person name="Bruce D."/>
            <person name="Goodwin L."/>
            <person name="Pitluck S."/>
            <person name="Peters L."/>
            <person name="Kyrpides N."/>
            <person name="Mavromatis K."/>
            <person name="Ivanova N."/>
            <person name="Mikhailova N."/>
            <person name="Chertkov O."/>
            <person name="Detter J.C."/>
            <person name="Tapia R."/>
            <person name="Han C."/>
            <person name="Land M."/>
            <person name="Hauser L."/>
            <person name="Markowitz V."/>
            <person name="Cheng J.-F."/>
            <person name="Hugenholtz P."/>
            <person name="Woyke T."/>
            <person name="Wu D."/>
            <person name="Gronow S."/>
            <person name="Wellnitz S."/>
            <person name="Brambilla E."/>
            <person name="Klenk H.-P."/>
            <person name="Eisen J.A."/>
        </authorList>
    </citation>
    <scope>NUCLEOTIDE SEQUENCE [LARGE SCALE GENOMIC DNA]</scope>
    <source>
        <strain evidence="3">ATCC BAA-1111 / DSM 21527 / NCTC 11395 / H</strain>
    </source>
</reference>
<dbReference type="EMBL" id="CP002959">
    <property type="protein sequence ID" value="AFM12145.1"/>
    <property type="molecule type" value="Genomic_DNA"/>
</dbReference>
<dbReference type="HOGENOM" id="CLU_140379_1_0_12"/>
<keyword evidence="3" id="KW-1185">Reference proteome</keyword>